<proteinExistence type="predicted"/>
<keyword evidence="1" id="KW-0812">Transmembrane</keyword>
<evidence type="ECO:0000313" key="2">
    <source>
        <dbReference type="EMBL" id="QHT32558.1"/>
    </source>
</evidence>
<protein>
    <submittedName>
        <fullName evidence="2">Uncharacterized protein</fullName>
    </submittedName>
</protein>
<keyword evidence="1" id="KW-1133">Transmembrane helix</keyword>
<keyword evidence="1" id="KW-0472">Membrane</keyword>
<dbReference type="EMBL" id="MN738944">
    <property type="protein sequence ID" value="QHT32558.1"/>
    <property type="molecule type" value="Genomic_DNA"/>
</dbReference>
<reference evidence="2" key="1">
    <citation type="journal article" date="2020" name="Nature">
        <title>Giant virus diversity and host interactions through global metagenomics.</title>
        <authorList>
            <person name="Schulz F."/>
            <person name="Roux S."/>
            <person name="Paez-Espino D."/>
            <person name="Jungbluth S."/>
            <person name="Walsh D.A."/>
            <person name="Denef V.J."/>
            <person name="McMahon K.D."/>
            <person name="Konstantinidis K.T."/>
            <person name="Eloe-Fadrosh E.A."/>
            <person name="Kyrpides N.C."/>
            <person name="Woyke T."/>
        </authorList>
    </citation>
    <scope>NUCLEOTIDE SEQUENCE</scope>
    <source>
        <strain evidence="2">GVMAG-M-3300009161-30</strain>
    </source>
</reference>
<organism evidence="2">
    <name type="scientific">viral metagenome</name>
    <dbReference type="NCBI Taxonomy" id="1070528"/>
    <lineage>
        <taxon>unclassified sequences</taxon>
        <taxon>metagenomes</taxon>
        <taxon>organismal metagenomes</taxon>
    </lineage>
</organism>
<feature type="transmembrane region" description="Helical" evidence="1">
    <location>
        <begin position="38"/>
        <end position="57"/>
    </location>
</feature>
<dbReference type="AlphaFoldDB" id="A0A6C0EU76"/>
<accession>A0A6C0EU76</accession>
<name>A0A6C0EU76_9ZZZZ</name>
<evidence type="ECO:0000256" key="1">
    <source>
        <dbReference type="SAM" id="Phobius"/>
    </source>
</evidence>
<sequence length="106" mass="12341">MDIGEFNKPTLIEPGVKYFLNETLKQCHIFKNKHNNHIMNIVLLSGFFLLLGLILLYKYKGKLTPADKIIKNNEKKQYILSKIKNYQDAKLRAQQDLITGLPHWNG</sequence>